<proteinExistence type="inferred from homology"/>
<protein>
    <recommendedName>
        <fullName evidence="2">RNA 2',3'-cyclic phosphodiesterase</fullName>
        <shortName evidence="2">RNA 2',3'-CPDase</shortName>
        <ecNumber evidence="2">3.1.4.58</ecNumber>
    </recommendedName>
</protein>
<dbReference type="AlphaFoldDB" id="E3D0V8"/>
<keyword evidence="1 2" id="KW-0378">Hydrolase</keyword>
<dbReference type="eggNOG" id="COG1514">
    <property type="taxonomic scope" value="Bacteria"/>
</dbReference>
<dbReference type="NCBIfam" id="TIGR02258">
    <property type="entry name" value="2_5_ligase"/>
    <property type="match status" value="1"/>
</dbReference>
<dbReference type="Gene3D" id="3.90.1140.10">
    <property type="entry name" value="Cyclic phosphodiesterase"/>
    <property type="match status" value="1"/>
</dbReference>
<comment type="function">
    <text evidence="2">Hydrolyzes RNA 2',3'-cyclic phosphodiester to an RNA 2'-phosphomonoester.</text>
</comment>
<feature type="short sequence motif" description="HXTX 1" evidence="2">
    <location>
        <begin position="45"/>
        <end position="48"/>
    </location>
</feature>
<dbReference type="InterPro" id="IPR004175">
    <property type="entry name" value="RNA_CPDase"/>
</dbReference>
<evidence type="ECO:0000256" key="2">
    <source>
        <dbReference type="HAMAP-Rule" id="MF_01940"/>
    </source>
</evidence>
<dbReference type="SUPFAM" id="SSF55144">
    <property type="entry name" value="LigT-like"/>
    <property type="match status" value="1"/>
</dbReference>
<dbReference type="GO" id="GO:0008664">
    <property type="term" value="F:RNA 2',3'-cyclic 3'-phosphodiesterase activity"/>
    <property type="evidence" value="ECO:0007669"/>
    <property type="project" value="UniProtKB-EC"/>
</dbReference>
<dbReference type="GO" id="GO:0016874">
    <property type="term" value="F:ligase activity"/>
    <property type="evidence" value="ECO:0007669"/>
    <property type="project" value="UniProtKB-KW"/>
</dbReference>
<name>E3D0V8_9BACT</name>
<dbReference type="InterPro" id="IPR009097">
    <property type="entry name" value="Cyclic_Pdiesterase"/>
</dbReference>
<dbReference type="PANTHER" id="PTHR35561">
    <property type="entry name" value="RNA 2',3'-CYCLIC PHOSPHODIESTERASE"/>
    <property type="match status" value="1"/>
</dbReference>
<keyword evidence="4" id="KW-1185">Reference proteome</keyword>
<evidence type="ECO:0000313" key="3">
    <source>
        <dbReference type="EMBL" id="EFQ23040.1"/>
    </source>
</evidence>
<dbReference type="HOGENOM" id="CLU_081251_1_1_0"/>
<feature type="short sequence motif" description="HXTX 2" evidence="2">
    <location>
        <begin position="132"/>
        <end position="135"/>
    </location>
</feature>
<sequence length="200" mass="22219">MTGPSVRCFVCLVPSEEVQESLEAFLAPWRRQHRDLKWVRREQLHLTLKFCGEQPQETVDALGETLEGTVRALSSFSLAAVGTGCFPRTGTQRVLWCGLDGDRDALLRLVERVEEGAVAAGLERERRPFSPHLTLARLRPGQTLPRGFLDDFRHPEPFGTPWTAGEILLMRSDLGPQGPRYSLLGQIPLDGGDQHAPRGG</sequence>
<dbReference type="EMBL" id="CM001022">
    <property type="protein sequence ID" value="EFQ23040.1"/>
    <property type="molecule type" value="Genomic_DNA"/>
</dbReference>
<evidence type="ECO:0000256" key="1">
    <source>
        <dbReference type="ARBA" id="ARBA00022801"/>
    </source>
</evidence>
<feature type="active site" description="Proton donor" evidence="2">
    <location>
        <position position="45"/>
    </location>
</feature>
<dbReference type="PANTHER" id="PTHR35561:SF1">
    <property type="entry name" value="RNA 2',3'-CYCLIC PHOSPHODIESTERASE"/>
    <property type="match status" value="1"/>
</dbReference>
<dbReference type="Proteomes" id="UP000005096">
    <property type="component" value="Chromosome"/>
</dbReference>
<comment type="similarity">
    <text evidence="2">Belongs to the 2H phosphoesterase superfamily. ThpR family.</text>
</comment>
<feature type="active site" description="Proton acceptor" evidence="2">
    <location>
        <position position="132"/>
    </location>
</feature>
<dbReference type="PaxDb" id="584708-Apau_0611"/>
<organism evidence="3 4">
    <name type="scientific">Aminomonas paucivorans DSM 12260</name>
    <dbReference type="NCBI Taxonomy" id="584708"/>
    <lineage>
        <taxon>Bacteria</taxon>
        <taxon>Thermotogati</taxon>
        <taxon>Synergistota</taxon>
        <taxon>Synergistia</taxon>
        <taxon>Synergistales</taxon>
        <taxon>Synergistaceae</taxon>
        <taxon>Aminomonas</taxon>
    </lineage>
</organism>
<reference evidence="3 4" key="1">
    <citation type="journal article" date="2010" name="Stand. Genomic Sci.">
        <title>Non-contiguous finished genome sequence of Aminomonas paucivorans type strain (GLU-3).</title>
        <authorList>
            <person name="Pitluck S."/>
            <person name="Yasawong M."/>
            <person name="Held B."/>
            <person name="Lapidus A."/>
            <person name="Nolan M."/>
            <person name="Copeland A."/>
            <person name="Lucas S."/>
            <person name="Del Rio T.G."/>
            <person name="Tice H."/>
            <person name="Cheng J.F."/>
            <person name="Chertkov O."/>
            <person name="Goodwin L."/>
            <person name="Tapia R."/>
            <person name="Han C."/>
            <person name="Liolios K."/>
            <person name="Ivanova N."/>
            <person name="Mavromatis K."/>
            <person name="Ovchinnikova G."/>
            <person name="Pati A."/>
            <person name="Chen A."/>
            <person name="Palaniappan K."/>
            <person name="Land M."/>
            <person name="Hauser L."/>
            <person name="Chang Y.J."/>
            <person name="Jeffries C.D."/>
            <person name="Pukall R."/>
            <person name="Spring S."/>
            <person name="Rohde M."/>
            <person name="Sikorski J."/>
            <person name="Goker M."/>
            <person name="Woyke T."/>
            <person name="Bristow J."/>
            <person name="Eisen J.A."/>
            <person name="Markowitz V."/>
            <person name="Hugenholtz P."/>
            <person name="Kyrpides N.C."/>
            <person name="Klenk H.P."/>
        </authorList>
    </citation>
    <scope>NUCLEOTIDE SEQUENCE [LARGE SCALE GENOMIC DNA]</scope>
    <source>
        <strain evidence="3 4">DSM 12260</strain>
    </source>
</reference>
<comment type="catalytic activity">
    <reaction evidence="2">
        <text>a 3'-end 2',3'-cyclophospho-ribonucleotide-RNA + H2O = a 3'-end 2'-phospho-ribonucleotide-RNA + H(+)</text>
        <dbReference type="Rhea" id="RHEA:11828"/>
        <dbReference type="Rhea" id="RHEA-COMP:10464"/>
        <dbReference type="Rhea" id="RHEA-COMP:17353"/>
        <dbReference type="ChEBI" id="CHEBI:15377"/>
        <dbReference type="ChEBI" id="CHEBI:15378"/>
        <dbReference type="ChEBI" id="CHEBI:83064"/>
        <dbReference type="ChEBI" id="CHEBI:173113"/>
        <dbReference type="EC" id="3.1.4.58"/>
    </reaction>
</comment>
<dbReference type="OrthoDB" id="9789350at2"/>
<dbReference type="RefSeq" id="WP_006300199.1">
    <property type="nucleotide sequence ID" value="NZ_CM001022.1"/>
</dbReference>
<dbReference type="HAMAP" id="MF_01940">
    <property type="entry name" value="RNA_CPDase"/>
    <property type="match status" value="1"/>
</dbReference>
<keyword evidence="3" id="KW-0436">Ligase</keyword>
<dbReference type="STRING" id="584708.Apau_0611"/>
<dbReference type="EC" id="3.1.4.58" evidence="2"/>
<dbReference type="GO" id="GO:0004113">
    <property type="term" value="F:2',3'-cyclic-nucleotide 3'-phosphodiesterase activity"/>
    <property type="evidence" value="ECO:0007669"/>
    <property type="project" value="InterPro"/>
</dbReference>
<evidence type="ECO:0000313" key="4">
    <source>
        <dbReference type="Proteomes" id="UP000005096"/>
    </source>
</evidence>
<accession>E3D0V8</accession>
<dbReference type="Pfam" id="PF13563">
    <property type="entry name" value="2_5_RNA_ligase2"/>
    <property type="match status" value="1"/>
</dbReference>
<gene>
    <name evidence="3" type="ORF">Apau_0611</name>
</gene>